<dbReference type="InterPro" id="IPR051815">
    <property type="entry name" value="Molybdate_resp_trans_reg"/>
</dbReference>
<evidence type="ECO:0000313" key="3">
    <source>
        <dbReference type="EMBL" id="SNR80304.1"/>
    </source>
</evidence>
<feature type="domain" description="HTH lysR-type" evidence="2">
    <location>
        <begin position="52"/>
        <end position="110"/>
    </location>
</feature>
<organism evidence="3 4">
    <name type="scientific">Humidesulfovibrio mexicanus</name>
    <dbReference type="NCBI Taxonomy" id="147047"/>
    <lineage>
        <taxon>Bacteria</taxon>
        <taxon>Pseudomonadati</taxon>
        <taxon>Thermodesulfobacteriota</taxon>
        <taxon>Desulfovibrionia</taxon>
        <taxon>Desulfovibrionales</taxon>
        <taxon>Desulfovibrionaceae</taxon>
        <taxon>Humidesulfovibrio</taxon>
    </lineage>
</organism>
<dbReference type="Proteomes" id="UP000198324">
    <property type="component" value="Unassembled WGS sequence"/>
</dbReference>
<evidence type="ECO:0000256" key="1">
    <source>
        <dbReference type="SAM" id="MobiDB-lite"/>
    </source>
</evidence>
<dbReference type="InterPro" id="IPR000847">
    <property type="entry name" value="LysR_HTH_N"/>
</dbReference>
<dbReference type="Pfam" id="PF00126">
    <property type="entry name" value="HTH_1"/>
    <property type="match status" value="1"/>
</dbReference>
<dbReference type="OrthoDB" id="9800709at2"/>
<reference evidence="3 4" key="1">
    <citation type="submission" date="2017-06" db="EMBL/GenBank/DDBJ databases">
        <authorList>
            <person name="Kim H.J."/>
            <person name="Triplett B.A."/>
        </authorList>
    </citation>
    <scope>NUCLEOTIDE SEQUENCE [LARGE SCALE GENOMIC DNA]</scope>
    <source>
        <strain evidence="3 4">DSM 13116</strain>
    </source>
</reference>
<protein>
    <submittedName>
        <fullName evidence="3">Molybdate transport system regulatory protein</fullName>
    </submittedName>
</protein>
<dbReference type="GO" id="GO:0003700">
    <property type="term" value="F:DNA-binding transcription factor activity"/>
    <property type="evidence" value="ECO:0007669"/>
    <property type="project" value="InterPro"/>
</dbReference>
<dbReference type="Gene3D" id="1.10.10.10">
    <property type="entry name" value="Winged helix-like DNA-binding domain superfamily/Winged helix DNA-binding domain"/>
    <property type="match status" value="1"/>
</dbReference>
<feature type="region of interest" description="Disordered" evidence="1">
    <location>
        <begin position="1"/>
        <end position="26"/>
    </location>
</feature>
<dbReference type="RefSeq" id="WP_089273054.1">
    <property type="nucleotide sequence ID" value="NZ_FZOC01000002.1"/>
</dbReference>
<keyword evidence="4" id="KW-1185">Reference proteome</keyword>
<dbReference type="EMBL" id="FZOC01000002">
    <property type="protein sequence ID" value="SNR80304.1"/>
    <property type="molecule type" value="Genomic_DNA"/>
</dbReference>
<accession>A0A238ZC65</accession>
<evidence type="ECO:0000259" key="2">
    <source>
        <dbReference type="Pfam" id="PF00126"/>
    </source>
</evidence>
<dbReference type="SUPFAM" id="SSF46785">
    <property type="entry name" value="Winged helix' DNA-binding domain"/>
    <property type="match status" value="1"/>
</dbReference>
<name>A0A238ZC65_9BACT</name>
<sequence>MTTRALPSGPDGSTTGPEKSPLHPTGFPSPTIRLHLWLESQGEVFFGIGRAQLLFCIKQHGSLRQAAKALGMGYRAAWGKLQRTEQALGLKLVESRGQRRDGVRLTPEGEELADTFQVWFEAVERCAEASANSLFPFKVARFSNPTT</sequence>
<dbReference type="InterPro" id="IPR036388">
    <property type="entry name" value="WH-like_DNA-bd_sf"/>
</dbReference>
<dbReference type="InterPro" id="IPR036390">
    <property type="entry name" value="WH_DNA-bd_sf"/>
</dbReference>
<dbReference type="PANTHER" id="PTHR30432:SF1">
    <property type="entry name" value="DNA-BINDING TRANSCRIPTIONAL DUAL REGULATOR MODE"/>
    <property type="match status" value="1"/>
</dbReference>
<proteinExistence type="predicted"/>
<dbReference type="PANTHER" id="PTHR30432">
    <property type="entry name" value="TRANSCRIPTIONAL REGULATOR MODE"/>
    <property type="match status" value="1"/>
</dbReference>
<evidence type="ECO:0000313" key="4">
    <source>
        <dbReference type="Proteomes" id="UP000198324"/>
    </source>
</evidence>
<dbReference type="AlphaFoldDB" id="A0A238ZC65"/>
<feature type="compositionally biased region" description="Polar residues" evidence="1">
    <location>
        <begin position="1"/>
        <end position="17"/>
    </location>
</feature>
<gene>
    <name evidence="3" type="ORF">SAMN04488503_1378</name>
</gene>